<dbReference type="AlphaFoldDB" id="A0A401L2I6"/>
<comment type="subcellular location">
    <subcellularLocation>
        <location evidence="1">Mitochondrion membrane</location>
        <topology evidence="1">Multi-pass membrane protein</topology>
    </subcellularLocation>
</comment>
<feature type="repeat" description="Solcar" evidence="10">
    <location>
        <begin position="18"/>
        <end position="102"/>
    </location>
</feature>
<dbReference type="Gene3D" id="1.50.40.10">
    <property type="entry name" value="Mitochondrial carrier domain"/>
    <property type="match status" value="2"/>
</dbReference>
<keyword evidence="6" id="KW-0999">Mitochondrion inner membrane</keyword>
<protein>
    <submittedName>
        <fullName evidence="12">Carrier protein YMC1, mitochondrial</fullName>
    </submittedName>
</protein>
<dbReference type="SUPFAM" id="SSF103506">
    <property type="entry name" value="Mitochondrial carrier"/>
    <property type="match status" value="1"/>
</dbReference>
<dbReference type="InterPro" id="IPR050567">
    <property type="entry name" value="Mitochondrial_Carrier"/>
</dbReference>
<evidence type="ECO:0000256" key="9">
    <source>
        <dbReference type="ARBA" id="ARBA00023136"/>
    </source>
</evidence>
<evidence type="ECO:0000256" key="5">
    <source>
        <dbReference type="ARBA" id="ARBA00022737"/>
    </source>
</evidence>
<dbReference type="STRING" id="105351.A0A401L2I6"/>
<evidence type="ECO:0000256" key="7">
    <source>
        <dbReference type="ARBA" id="ARBA00022989"/>
    </source>
</evidence>
<proteinExistence type="inferred from homology"/>
<accession>A0A401L2I6</accession>
<keyword evidence="7" id="KW-1133">Transmembrane helix</keyword>
<dbReference type="PANTHER" id="PTHR45624">
    <property type="entry name" value="MITOCHONDRIAL BASIC AMINO ACIDS TRANSPORTER-RELATED"/>
    <property type="match status" value="1"/>
</dbReference>
<feature type="repeat" description="Solcar" evidence="10">
    <location>
        <begin position="127"/>
        <end position="208"/>
    </location>
</feature>
<dbReference type="GO" id="GO:1990575">
    <property type="term" value="P:mitochondrial L-ornithine transmembrane transport"/>
    <property type="evidence" value="ECO:0007669"/>
    <property type="project" value="TreeGrafter"/>
</dbReference>
<dbReference type="PROSITE" id="PS50920">
    <property type="entry name" value="SOLCAR"/>
    <property type="match status" value="3"/>
</dbReference>
<evidence type="ECO:0000256" key="1">
    <source>
        <dbReference type="ARBA" id="ARBA00004225"/>
    </source>
</evidence>
<evidence type="ECO:0000256" key="8">
    <source>
        <dbReference type="ARBA" id="ARBA00023128"/>
    </source>
</evidence>
<dbReference type="EMBL" id="BDHI01000022">
    <property type="protein sequence ID" value="GCB25712.1"/>
    <property type="molecule type" value="Genomic_DNA"/>
</dbReference>
<keyword evidence="8" id="KW-0496">Mitochondrion</keyword>
<evidence type="ECO:0000313" key="12">
    <source>
        <dbReference type="EMBL" id="GCB25712.1"/>
    </source>
</evidence>
<name>A0A401L2I6_ASPAW</name>
<keyword evidence="5" id="KW-0677">Repeat</keyword>
<evidence type="ECO:0000256" key="6">
    <source>
        <dbReference type="ARBA" id="ARBA00022792"/>
    </source>
</evidence>
<dbReference type="GO" id="GO:0000064">
    <property type="term" value="F:L-ornithine transmembrane transporter activity"/>
    <property type="evidence" value="ECO:0007669"/>
    <property type="project" value="TreeGrafter"/>
</dbReference>
<evidence type="ECO:0000256" key="10">
    <source>
        <dbReference type="PROSITE-ProRule" id="PRU00282"/>
    </source>
</evidence>
<dbReference type="PANTHER" id="PTHR45624:SF12">
    <property type="entry name" value="MITOCHONDRIAL ORNITHINE TRANSPORTER 1"/>
    <property type="match status" value="1"/>
</dbReference>
<keyword evidence="13" id="KW-1185">Reference proteome</keyword>
<dbReference type="Pfam" id="PF00153">
    <property type="entry name" value="Mito_carr"/>
    <property type="match status" value="3"/>
</dbReference>
<dbReference type="Proteomes" id="UP000286921">
    <property type="component" value="Unassembled WGS sequence"/>
</dbReference>
<comment type="similarity">
    <text evidence="2 11">Belongs to the mitochondrial carrier (TC 2.A.29) family.</text>
</comment>
<dbReference type="GO" id="GO:0031966">
    <property type="term" value="C:mitochondrial membrane"/>
    <property type="evidence" value="ECO:0007669"/>
    <property type="project" value="UniProtKB-SubCell"/>
</dbReference>
<keyword evidence="9 10" id="KW-0472">Membrane</keyword>
<sequence>MTSAGESSGAPLYTSEWRDTVKDLVAGAAGGVAQVFIGQPFDLVKVRLQTQGGTNTNALSLTQQIWKREGPLSFYKGSIVPLLGVGACVSKHPIRRLPLLPAPHRAPQPSNPPIPTYHSDPPPILPRRLLAGLTNSLISGPIEHIRIRLQTQPHGALALYTGPLDCARKIISQAGILRGLYRGQVATLLREGHGIGVWFASYEGFLGLAAQRQGKRRDELPSWQIALCGGLAGEMLWLLSHPVDVIKSKMQSDGFGEAQRYKGFREAVRMTWRGEGVRGLFFGIGPALARAMPVSAGTFAVVELVRKVLV</sequence>
<dbReference type="InterPro" id="IPR018108">
    <property type="entry name" value="MCP_transmembrane"/>
</dbReference>
<organism evidence="12 13">
    <name type="scientific">Aspergillus awamori</name>
    <name type="common">Black koji mold</name>
    <dbReference type="NCBI Taxonomy" id="105351"/>
    <lineage>
        <taxon>Eukaryota</taxon>
        <taxon>Fungi</taxon>
        <taxon>Dikarya</taxon>
        <taxon>Ascomycota</taxon>
        <taxon>Pezizomycotina</taxon>
        <taxon>Eurotiomycetes</taxon>
        <taxon>Eurotiomycetidae</taxon>
        <taxon>Eurotiales</taxon>
        <taxon>Aspergillaceae</taxon>
        <taxon>Aspergillus</taxon>
    </lineage>
</organism>
<keyword evidence="4 10" id="KW-0812">Transmembrane</keyword>
<evidence type="ECO:0000256" key="4">
    <source>
        <dbReference type="ARBA" id="ARBA00022692"/>
    </source>
</evidence>
<evidence type="ECO:0000256" key="3">
    <source>
        <dbReference type="ARBA" id="ARBA00022448"/>
    </source>
</evidence>
<keyword evidence="3 11" id="KW-0813">Transport</keyword>
<evidence type="ECO:0000313" key="13">
    <source>
        <dbReference type="Proteomes" id="UP000286921"/>
    </source>
</evidence>
<evidence type="ECO:0000256" key="11">
    <source>
        <dbReference type="RuleBase" id="RU000488"/>
    </source>
</evidence>
<gene>
    <name evidence="12" type="ORF">AAWM_08597</name>
</gene>
<feature type="repeat" description="Solcar" evidence="10">
    <location>
        <begin position="221"/>
        <end position="308"/>
    </location>
</feature>
<reference evidence="12 13" key="1">
    <citation type="submission" date="2016-09" db="EMBL/GenBank/DDBJ databases">
        <title>Aspergillus awamori IFM 58123T.</title>
        <authorList>
            <person name="Kusuya Y."/>
            <person name="Shimizu M."/>
            <person name="Takahashi H."/>
            <person name="Yaguchi T."/>
        </authorList>
    </citation>
    <scope>NUCLEOTIDE SEQUENCE [LARGE SCALE GENOMIC DNA]</scope>
    <source>
        <strain evidence="12 13">IFM 58123</strain>
    </source>
</reference>
<dbReference type="InterPro" id="IPR023395">
    <property type="entry name" value="MCP_dom_sf"/>
</dbReference>
<evidence type="ECO:0000256" key="2">
    <source>
        <dbReference type="ARBA" id="ARBA00006375"/>
    </source>
</evidence>
<comment type="caution">
    <text evidence="12">The sequence shown here is derived from an EMBL/GenBank/DDBJ whole genome shotgun (WGS) entry which is preliminary data.</text>
</comment>